<accession>A0A8S5T8H9</accession>
<name>A0A8S5T8H9_9CAUD</name>
<evidence type="ECO:0000313" key="1">
    <source>
        <dbReference type="EMBL" id="DAF59074.1"/>
    </source>
</evidence>
<sequence length="85" mass="9861">MPVEPQTFDFKPDTPKLSKEMQATLAKTEAALKQMWEREKREAQTVYEITIPTQTLTIFGKEHAEHILRTLKGLKLTGTYRITKK</sequence>
<reference evidence="1" key="1">
    <citation type="journal article" date="2021" name="Proc. Natl. Acad. Sci. U.S.A.">
        <title>A Catalog of Tens of Thousands of Viruses from Human Metagenomes Reveals Hidden Associations with Chronic Diseases.</title>
        <authorList>
            <person name="Tisza M.J."/>
            <person name="Buck C.B."/>
        </authorList>
    </citation>
    <scope>NUCLEOTIDE SEQUENCE</scope>
    <source>
        <strain evidence="1">CtjH82</strain>
    </source>
</reference>
<protein>
    <submittedName>
        <fullName evidence="1">Uncharacterized protein</fullName>
    </submittedName>
</protein>
<proteinExistence type="predicted"/>
<organism evidence="1">
    <name type="scientific">Myoviridae sp. ctjH82</name>
    <dbReference type="NCBI Taxonomy" id="2827704"/>
    <lineage>
        <taxon>Viruses</taxon>
        <taxon>Duplodnaviria</taxon>
        <taxon>Heunggongvirae</taxon>
        <taxon>Uroviricota</taxon>
        <taxon>Caudoviricetes</taxon>
    </lineage>
</organism>
<dbReference type="EMBL" id="BK032762">
    <property type="protein sequence ID" value="DAF59074.1"/>
    <property type="molecule type" value="Genomic_DNA"/>
</dbReference>